<dbReference type="Gene3D" id="3.40.50.300">
    <property type="entry name" value="P-loop containing nucleotide triphosphate hydrolases"/>
    <property type="match status" value="1"/>
</dbReference>
<keyword evidence="1" id="KW-0472">Membrane</keyword>
<dbReference type="PROSITE" id="PS51711">
    <property type="entry name" value="G_FEOB"/>
    <property type="match status" value="1"/>
</dbReference>
<dbReference type="PANTHER" id="PTHR43185:SF1">
    <property type="entry name" value="FE(2+) TRANSPORTER FEOB"/>
    <property type="match status" value="1"/>
</dbReference>
<keyword evidence="1" id="KW-1133">Transmembrane helix</keyword>
<dbReference type="SUPFAM" id="SSF52540">
    <property type="entry name" value="P-loop containing nucleoside triphosphate hydrolases"/>
    <property type="match status" value="1"/>
</dbReference>
<dbReference type="RefSeq" id="WP_344067476.1">
    <property type="nucleotide sequence ID" value="NZ_BAAAPN010000057.1"/>
</dbReference>
<dbReference type="InterPro" id="IPR027417">
    <property type="entry name" value="P-loop_NTPase"/>
</dbReference>
<dbReference type="PANTHER" id="PTHR43185">
    <property type="entry name" value="FERROUS IRON TRANSPORT PROTEIN B"/>
    <property type="match status" value="1"/>
</dbReference>
<gene>
    <name evidence="3" type="ORF">GCM10009810_28600</name>
</gene>
<dbReference type="EMBL" id="BAAAPN010000057">
    <property type="protein sequence ID" value="GAA1768187.1"/>
    <property type="molecule type" value="Genomic_DNA"/>
</dbReference>
<feature type="transmembrane region" description="Helical" evidence="1">
    <location>
        <begin position="590"/>
        <end position="610"/>
    </location>
</feature>
<feature type="transmembrane region" description="Helical" evidence="1">
    <location>
        <begin position="369"/>
        <end position="392"/>
    </location>
</feature>
<organism evidence="3 4">
    <name type="scientific">Nostocoides vanveenii</name>
    <dbReference type="NCBI Taxonomy" id="330835"/>
    <lineage>
        <taxon>Bacteria</taxon>
        <taxon>Bacillati</taxon>
        <taxon>Actinomycetota</taxon>
        <taxon>Actinomycetes</taxon>
        <taxon>Micrococcales</taxon>
        <taxon>Intrasporangiaceae</taxon>
        <taxon>Nostocoides</taxon>
    </lineage>
</organism>
<dbReference type="InterPro" id="IPR011642">
    <property type="entry name" value="Gate_dom"/>
</dbReference>
<sequence length="646" mass="68419">MSGHHDHAGGAPALTGLRLALIGSPNAGKTTLFNALTGMRGKTGNYPGVTVARYEGRARIDDLDVVIEDLPGTYSLDPISLDEQVVIDTLDIATDPASTPDGLLVLLDATTLRRSLGLLAQALLSDLPVCVVLTFADELTARGGHLDQEALARALGLQVVVVTAGDPAGVSQLQALAHHIRHWPRPALAPPTDPAEAAAWAGSVLGAAAYVPAGADDRTRRLDAVLLHPVAGGAIFLAVMFAFFQVIFTLAAPLQGLIERGFGWLGDLAAHHLPGGWLGDFVGTALIGGVGGVIVFLPQIALLFLMISLLEGVGYMSRAAFIMDRFMSRFGLEGRAFVSLLSSVACAIPGIMATRTLPSARDRLATMMAAPLMTCSARLPVFVLLVSMFVPASARVGPFGAQGSVLFGLYLLGAVSALLTAALFKKVGRRTGQALPFYMELPPYRVPRLRGVVFAVWDACKSFLRKVTHIILAATIVLFLLLNLPVRGSAELQQAGVDPGDDRAVAAYAIDHSLAADVGRAVSPVFAPLGFDWRINVGVLSSLAAREVFVATMGQVGAATNPESPRTELSRMRVEEGSRAGQLLFTRETIAALLIFFVYALQCISTIGVLRRESGSWRWPLIGFGYMFTLAWLMAFLARTVVGALG</sequence>
<dbReference type="InterPro" id="IPR006073">
    <property type="entry name" value="GTP-bd"/>
</dbReference>
<dbReference type="InterPro" id="IPR030389">
    <property type="entry name" value="G_FEOB_dom"/>
</dbReference>
<dbReference type="Pfam" id="PF07670">
    <property type="entry name" value="Gate"/>
    <property type="match status" value="2"/>
</dbReference>
<feature type="transmembrane region" description="Helical" evidence="1">
    <location>
        <begin position="467"/>
        <end position="486"/>
    </location>
</feature>
<keyword evidence="1" id="KW-0812">Transmembrane</keyword>
<evidence type="ECO:0000259" key="2">
    <source>
        <dbReference type="PROSITE" id="PS51711"/>
    </source>
</evidence>
<dbReference type="PRINTS" id="PR00326">
    <property type="entry name" value="GTP1OBG"/>
</dbReference>
<dbReference type="InterPro" id="IPR011640">
    <property type="entry name" value="Fe2_transport_prot_B_C"/>
</dbReference>
<proteinExistence type="predicted"/>
<keyword evidence="4" id="KW-1185">Reference proteome</keyword>
<feature type="transmembrane region" description="Helical" evidence="1">
    <location>
        <begin position="404"/>
        <end position="424"/>
    </location>
</feature>
<reference evidence="3 4" key="1">
    <citation type="journal article" date="2019" name="Int. J. Syst. Evol. Microbiol.">
        <title>The Global Catalogue of Microorganisms (GCM) 10K type strain sequencing project: providing services to taxonomists for standard genome sequencing and annotation.</title>
        <authorList>
            <consortium name="The Broad Institute Genomics Platform"/>
            <consortium name="The Broad Institute Genome Sequencing Center for Infectious Disease"/>
            <person name="Wu L."/>
            <person name="Ma J."/>
        </authorList>
    </citation>
    <scope>NUCLEOTIDE SEQUENCE [LARGE SCALE GENOMIC DNA]</scope>
    <source>
        <strain evidence="3 4">JCM 15591</strain>
    </source>
</reference>
<evidence type="ECO:0000256" key="1">
    <source>
        <dbReference type="SAM" id="Phobius"/>
    </source>
</evidence>
<feature type="transmembrane region" description="Helical" evidence="1">
    <location>
        <begin position="230"/>
        <end position="254"/>
    </location>
</feature>
<dbReference type="InterPro" id="IPR050860">
    <property type="entry name" value="FeoB_GTPase"/>
</dbReference>
<dbReference type="Pfam" id="PF07664">
    <property type="entry name" value="FeoB_C"/>
    <property type="match status" value="1"/>
</dbReference>
<protein>
    <submittedName>
        <fullName evidence="3">Ferrous iron transporter B</fullName>
    </submittedName>
</protein>
<accession>A0ABN2KWM3</accession>
<name>A0ABN2KWM3_9MICO</name>
<dbReference type="Proteomes" id="UP001501475">
    <property type="component" value="Unassembled WGS sequence"/>
</dbReference>
<evidence type="ECO:0000313" key="3">
    <source>
        <dbReference type="EMBL" id="GAA1768187.1"/>
    </source>
</evidence>
<comment type="caution">
    <text evidence="3">The sequence shown here is derived from an EMBL/GenBank/DDBJ whole genome shotgun (WGS) entry which is preliminary data.</text>
</comment>
<dbReference type="Pfam" id="PF02421">
    <property type="entry name" value="FeoB_N"/>
    <property type="match status" value="1"/>
</dbReference>
<feature type="transmembrane region" description="Helical" evidence="1">
    <location>
        <begin position="335"/>
        <end position="357"/>
    </location>
</feature>
<feature type="transmembrane region" description="Helical" evidence="1">
    <location>
        <begin position="622"/>
        <end position="642"/>
    </location>
</feature>
<feature type="domain" description="FeoB-type G" evidence="2">
    <location>
        <begin position="16"/>
        <end position="186"/>
    </location>
</feature>
<evidence type="ECO:0000313" key="4">
    <source>
        <dbReference type="Proteomes" id="UP001501475"/>
    </source>
</evidence>